<gene>
    <name evidence="1" type="ORF">SAMN05216277_105199</name>
</gene>
<evidence type="ECO:0008006" key="3">
    <source>
        <dbReference type="Google" id="ProtNLM"/>
    </source>
</evidence>
<dbReference type="OrthoDB" id="306709at2157"/>
<dbReference type="Pfam" id="PF20024">
    <property type="entry name" value="DUF6432"/>
    <property type="match status" value="1"/>
</dbReference>
<sequence>MAVSPELRDRDEVEFEVLAALADRAEEGMSVLELRAAVDADIDRLEPALGDLKEEGLIDVESNGDSVVLYPAEGVVADPEDLDDDDDPSVLQIIRERFGF</sequence>
<dbReference type="RefSeq" id="WP_074877818.1">
    <property type="nucleotide sequence ID" value="NZ_FOXI01000005.1"/>
</dbReference>
<protein>
    <recommendedName>
        <fullName evidence="3">MarR family transcriptional regulator</fullName>
    </recommendedName>
</protein>
<organism evidence="1 2">
    <name type="scientific">Halolamina pelagica</name>
    <dbReference type="NCBI Taxonomy" id="699431"/>
    <lineage>
        <taxon>Archaea</taxon>
        <taxon>Methanobacteriati</taxon>
        <taxon>Methanobacteriota</taxon>
        <taxon>Stenosarchaea group</taxon>
        <taxon>Halobacteria</taxon>
        <taxon>Halobacteriales</taxon>
        <taxon>Haloferacaceae</taxon>
    </lineage>
</organism>
<accession>A0A1I5RXV6</accession>
<evidence type="ECO:0000313" key="2">
    <source>
        <dbReference type="Proteomes" id="UP000183769"/>
    </source>
</evidence>
<name>A0A1I5RXV6_9EURY</name>
<evidence type="ECO:0000313" key="1">
    <source>
        <dbReference type="EMBL" id="SFP63355.1"/>
    </source>
</evidence>
<reference evidence="2" key="1">
    <citation type="submission" date="2016-10" db="EMBL/GenBank/DDBJ databases">
        <authorList>
            <person name="Varghese N."/>
            <person name="Submissions S."/>
        </authorList>
    </citation>
    <scope>NUCLEOTIDE SEQUENCE [LARGE SCALE GENOMIC DNA]</scope>
    <source>
        <strain evidence="2">CGMCC 1.10329</strain>
    </source>
</reference>
<dbReference type="InterPro" id="IPR045490">
    <property type="entry name" value="DUF6432"/>
</dbReference>
<dbReference type="EMBL" id="FOXI01000005">
    <property type="protein sequence ID" value="SFP63355.1"/>
    <property type="molecule type" value="Genomic_DNA"/>
</dbReference>
<proteinExistence type="predicted"/>
<keyword evidence="2" id="KW-1185">Reference proteome</keyword>
<dbReference type="AlphaFoldDB" id="A0A1I5RXV6"/>
<dbReference type="Proteomes" id="UP000183769">
    <property type="component" value="Unassembled WGS sequence"/>
</dbReference>